<dbReference type="AlphaFoldDB" id="A0A6S6SHK6"/>
<dbReference type="GO" id="GO:0006508">
    <property type="term" value="P:proteolysis"/>
    <property type="evidence" value="ECO:0007669"/>
    <property type="project" value="UniProtKB-KW"/>
</dbReference>
<dbReference type="InterPro" id="IPR011055">
    <property type="entry name" value="Dup_hybrid_motif"/>
</dbReference>
<keyword evidence="5" id="KW-0862">Zinc</keyword>
<accession>A0A6S6SHK6</accession>
<keyword evidence="3" id="KW-0479">Metal-binding</keyword>
<comment type="cofactor">
    <cofactor evidence="1">
        <name>Zn(2+)</name>
        <dbReference type="ChEBI" id="CHEBI:29105"/>
    </cofactor>
</comment>
<dbReference type="Gene3D" id="3.10.450.350">
    <property type="match status" value="1"/>
</dbReference>
<dbReference type="InterPro" id="IPR050570">
    <property type="entry name" value="Cell_wall_metabolism_enzyme"/>
</dbReference>
<dbReference type="GO" id="GO:0004222">
    <property type="term" value="F:metalloendopeptidase activity"/>
    <property type="evidence" value="ECO:0007669"/>
    <property type="project" value="TreeGrafter"/>
</dbReference>
<dbReference type="SUPFAM" id="SSF51261">
    <property type="entry name" value="Duplicated hybrid motif"/>
    <property type="match status" value="1"/>
</dbReference>
<dbReference type="PANTHER" id="PTHR21666">
    <property type="entry name" value="PEPTIDASE-RELATED"/>
    <property type="match status" value="1"/>
</dbReference>
<dbReference type="Gene3D" id="2.70.70.10">
    <property type="entry name" value="Glucose Permease (Domain IIA)"/>
    <property type="match status" value="1"/>
</dbReference>
<name>A0A6S6SHK6_9BACT</name>
<organism evidence="9">
    <name type="scientific">uncultured Campylobacterales bacterium</name>
    <dbReference type="NCBI Taxonomy" id="352960"/>
    <lineage>
        <taxon>Bacteria</taxon>
        <taxon>Pseudomonadati</taxon>
        <taxon>Campylobacterota</taxon>
        <taxon>Epsilonproteobacteria</taxon>
        <taxon>Campylobacterales</taxon>
        <taxon>environmental samples</taxon>
    </lineage>
</organism>
<dbReference type="Pfam" id="PF01551">
    <property type="entry name" value="Peptidase_M23"/>
    <property type="match status" value="1"/>
</dbReference>
<evidence type="ECO:0000256" key="5">
    <source>
        <dbReference type="ARBA" id="ARBA00022833"/>
    </source>
</evidence>
<dbReference type="InterPro" id="IPR016047">
    <property type="entry name" value="M23ase_b-sheet_dom"/>
</dbReference>
<reference evidence="9" key="1">
    <citation type="submission" date="2020-01" db="EMBL/GenBank/DDBJ databases">
        <authorList>
            <person name="Meier V. D."/>
            <person name="Meier V D."/>
        </authorList>
    </citation>
    <scope>NUCLEOTIDE SEQUENCE</scope>
    <source>
        <strain evidence="9">HLG_WM_MAG_12</strain>
    </source>
</reference>
<dbReference type="GO" id="GO:0046872">
    <property type="term" value="F:metal ion binding"/>
    <property type="evidence" value="ECO:0007669"/>
    <property type="project" value="UniProtKB-KW"/>
</dbReference>
<evidence type="ECO:0000259" key="7">
    <source>
        <dbReference type="Pfam" id="PF01551"/>
    </source>
</evidence>
<sequence length="367" mass="42561">MLKTLIYLSLLSMYLFGTSMQTLSWKNGETFLNFLDNNSLPSTLYYDLDDREKILTEEIFAGIDYQVLVNEDNQTQQVLIPLGEELQIHIYKTSNDYELKIIPIIYQTKTKTDYVTVLTSPYKDIIDTTSNPELARAFLSAYGKSINFKKDIRFGDIIVIHYEQKYRLNDLHSTPTILAALSETNRAKKYIFNFQDGYYDEKGKELDKYFMVEPCKYKRISDGFTHKRWHPIRKKYRPHLGVDYAARTGTPVNAAASGRITFIGNKGGYGKTIEIKHQNGYKTLYAHLNRYANVKKGQYVKKNKRIGYVGSTGLSTGPHLHFGLYKHNRAINPYKVIEKTKIKITAKYKSAFRQKVKTYKSTLDQYL</sequence>
<evidence type="ECO:0000256" key="6">
    <source>
        <dbReference type="ARBA" id="ARBA00023049"/>
    </source>
</evidence>
<keyword evidence="4" id="KW-0378">Hydrolase</keyword>
<dbReference type="InterPro" id="IPR040653">
    <property type="entry name" value="Csd3_N"/>
</dbReference>
<evidence type="ECO:0000256" key="3">
    <source>
        <dbReference type="ARBA" id="ARBA00022723"/>
    </source>
</evidence>
<protein>
    <submittedName>
        <fullName evidence="9">Membrane proteins related to metalloendopeptidases</fullName>
    </submittedName>
</protein>
<gene>
    <name evidence="9" type="ORF">HELGO_WM11575</name>
</gene>
<dbReference type="Pfam" id="PF18059">
    <property type="entry name" value="Csd3_N"/>
    <property type="match status" value="1"/>
</dbReference>
<dbReference type="CDD" id="cd12797">
    <property type="entry name" value="M23_peptidase"/>
    <property type="match status" value="1"/>
</dbReference>
<proteinExistence type="predicted"/>
<evidence type="ECO:0000313" key="9">
    <source>
        <dbReference type="EMBL" id="CAA6802258.1"/>
    </source>
</evidence>
<evidence type="ECO:0000256" key="2">
    <source>
        <dbReference type="ARBA" id="ARBA00022670"/>
    </source>
</evidence>
<keyword evidence="6" id="KW-0482">Metalloprotease</keyword>
<evidence type="ECO:0000259" key="8">
    <source>
        <dbReference type="Pfam" id="PF18059"/>
    </source>
</evidence>
<feature type="domain" description="M23ase beta-sheet core" evidence="7">
    <location>
        <begin position="238"/>
        <end position="333"/>
    </location>
</feature>
<evidence type="ECO:0000256" key="4">
    <source>
        <dbReference type="ARBA" id="ARBA00022801"/>
    </source>
</evidence>
<feature type="domain" description="Csd3 N-terminal" evidence="8">
    <location>
        <begin position="23"/>
        <end position="104"/>
    </location>
</feature>
<keyword evidence="2" id="KW-0645">Protease</keyword>
<dbReference type="PANTHER" id="PTHR21666:SF288">
    <property type="entry name" value="CELL DIVISION PROTEIN YTFB"/>
    <property type="match status" value="1"/>
</dbReference>
<dbReference type="EMBL" id="CACVAW010000009">
    <property type="protein sequence ID" value="CAA6802258.1"/>
    <property type="molecule type" value="Genomic_DNA"/>
</dbReference>
<evidence type="ECO:0000256" key="1">
    <source>
        <dbReference type="ARBA" id="ARBA00001947"/>
    </source>
</evidence>